<evidence type="ECO:0000256" key="1">
    <source>
        <dbReference type="SAM" id="MobiDB-lite"/>
    </source>
</evidence>
<evidence type="ECO:0000313" key="3">
    <source>
        <dbReference type="EnsemblPlants" id="PGSC0003DMT400089448"/>
    </source>
</evidence>
<dbReference type="EnsemblPlants" id="PGSC0003DMT400089448">
    <property type="protein sequence ID" value="PGSC0003DMT400089448"/>
    <property type="gene ID" value="PGSC0003DMG400039019"/>
</dbReference>
<evidence type="ECO:0000313" key="4">
    <source>
        <dbReference type="Proteomes" id="UP000011115"/>
    </source>
</evidence>
<proteinExistence type="predicted"/>
<feature type="region of interest" description="Disordered" evidence="1">
    <location>
        <begin position="396"/>
        <end position="430"/>
    </location>
</feature>
<keyword evidence="4" id="KW-1185">Reference proteome</keyword>
<feature type="domain" description="Putative plant transposon protein" evidence="2">
    <location>
        <begin position="71"/>
        <end position="220"/>
    </location>
</feature>
<feature type="region of interest" description="Disordered" evidence="1">
    <location>
        <begin position="452"/>
        <end position="505"/>
    </location>
</feature>
<dbReference type="AlphaFoldDB" id="M1DI66"/>
<organism evidence="3 4">
    <name type="scientific">Solanum tuberosum</name>
    <name type="common">Potato</name>
    <dbReference type="NCBI Taxonomy" id="4113"/>
    <lineage>
        <taxon>Eukaryota</taxon>
        <taxon>Viridiplantae</taxon>
        <taxon>Streptophyta</taxon>
        <taxon>Embryophyta</taxon>
        <taxon>Tracheophyta</taxon>
        <taxon>Spermatophyta</taxon>
        <taxon>Magnoliopsida</taxon>
        <taxon>eudicotyledons</taxon>
        <taxon>Gunneridae</taxon>
        <taxon>Pentapetalae</taxon>
        <taxon>asterids</taxon>
        <taxon>lamiids</taxon>
        <taxon>Solanales</taxon>
        <taxon>Solanaceae</taxon>
        <taxon>Solanoideae</taxon>
        <taxon>Solaneae</taxon>
        <taxon>Solanum</taxon>
    </lineage>
</organism>
<dbReference type="InterPro" id="IPR046796">
    <property type="entry name" value="Transposase_32_dom"/>
</dbReference>
<dbReference type="Pfam" id="PF20167">
    <property type="entry name" value="Transposase_32"/>
    <property type="match status" value="1"/>
</dbReference>
<dbReference type="InParanoid" id="M1DI66"/>
<accession>M1DI66</accession>
<dbReference type="PaxDb" id="4113-PGSC0003DMT400089448"/>
<evidence type="ECO:0000259" key="2">
    <source>
        <dbReference type="Pfam" id="PF20167"/>
    </source>
</evidence>
<sequence>MSANLGLITYSYEYDTTEVTIVPPLDGQYQIYKDAHMLNKQEKIARLVTDERRVLTGSLSTTPAIHDFFRRHMCEWMERIPRSYSDELVREFYASYAASIRGSISKRAKPAARPPLEATLVWGFTVDISETTIGWVSFRVGIPEECRATGLLLRNHVSPTQADNVLTWDQKVMIAAIIAGLEIDFACILIAVIHKRAFKATTTLPFPCLIFQLCRDATIPIWHCDWLLQATKPLDIGLIRDEANVAAPHREPQVEVPPLGDDLVADVEQMQDDDTTPLVTTADVQDTLSLTTSQAPSSSRATHSSVSTAIPLARVQKLEARMDTLLQHDIHQRLDAFELRVLERLTPTVDVTTLKKELESLSADVDVLLAPLETEPESAPTAPVDDVVMSALYGDDMLPPDSSHAIGKRPRSGRTSDDTEAEGVRNRERQQTEVAWRASIVDEEIRQQRDREIGLGPCSGVSTTDGEVRVDESTTESAGIVNRSATDAVPSVDPVGSGKSNPPAY</sequence>
<feature type="compositionally biased region" description="Basic and acidic residues" evidence="1">
    <location>
        <begin position="414"/>
        <end position="430"/>
    </location>
</feature>
<protein>
    <submittedName>
        <fullName evidence="3">Integrase core domain containing protein</fullName>
    </submittedName>
</protein>
<dbReference type="Proteomes" id="UP000011115">
    <property type="component" value="Unassembled WGS sequence"/>
</dbReference>
<name>M1DI66_SOLTU</name>
<dbReference type="Gramene" id="PGSC0003DMT400089448">
    <property type="protein sequence ID" value="PGSC0003DMT400089448"/>
    <property type="gene ID" value="PGSC0003DMG400039019"/>
</dbReference>
<reference evidence="4" key="1">
    <citation type="journal article" date="2011" name="Nature">
        <title>Genome sequence and analysis of the tuber crop potato.</title>
        <authorList>
            <consortium name="The Potato Genome Sequencing Consortium"/>
        </authorList>
    </citation>
    <scope>NUCLEOTIDE SEQUENCE [LARGE SCALE GENOMIC DNA]</scope>
    <source>
        <strain evidence="4">cv. DM1-3 516 R44</strain>
    </source>
</reference>
<dbReference type="HOGENOM" id="CLU_028647_0_0_1"/>
<reference evidence="3" key="2">
    <citation type="submission" date="2015-06" db="UniProtKB">
        <authorList>
            <consortium name="EnsemblPlants"/>
        </authorList>
    </citation>
    <scope>IDENTIFICATION</scope>
    <source>
        <strain evidence="3">DM1-3 516 R44</strain>
    </source>
</reference>